<comment type="caution">
    <text evidence="1">The sequence shown here is derived from an EMBL/GenBank/DDBJ whole genome shotgun (WGS) entry which is preliminary data.</text>
</comment>
<accession>A0ACB6QR44</accession>
<reference evidence="1" key="1">
    <citation type="journal article" date="2020" name="Stud. Mycol.">
        <title>101 Dothideomycetes genomes: a test case for predicting lifestyles and emergence of pathogens.</title>
        <authorList>
            <person name="Haridas S."/>
            <person name="Albert R."/>
            <person name="Binder M."/>
            <person name="Bloem J."/>
            <person name="Labutti K."/>
            <person name="Salamov A."/>
            <person name="Andreopoulos B."/>
            <person name="Baker S."/>
            <person name="Barry K."/>
            <person name="Bills G."/>
            <person name="Bluhm B."/>
            <person name="Cannon C."/>
            <person name="Castanera R."/>
            <person name="Culley D."/>
            <person name="Daum C."/>
            <person name="Ezra D."/>
            <person name="Gonzalez J."/>
            <person name="Henrissat B."/>
            <person name="Kuo A."/>
            <person name="Liang C."/>
            <person name="Lipzen A."/>
            <person name="Lutzoni F."/>
            <person name="Magnuson J."/>
            <person name="Mondo S."/>
            <person name="Nolan M."/>
            <person name="Ohm R."/>
            <person name="Pangilinan J."/>
            <person name="Park H.-J."/>
            <person name="Ramirez L."/>
            <person name="Alfaro M."/>
            <person name="Sun H."/>
            <person name="Tritt A."/>
            <person name="Yoshinaga Y."/>
            <person name="Zwiers L.-H."/>
            <person name="Turgeon B."/>
            <person name="Goodwin S."/>
            <person name="Spatafora J."/>
            <person name="Crous P."/>
            <person name="Grigoriev I."/>
        </authorList>
    </citation>
    <scope>NUCLEOTIDE SEQUENCE</scope>
    <source>
        <strain evidence="1">ATCC 200398</strain>
    </source>
</reference>
<dbReference type="EMBL" id="MU003512">
    <property type="protein sequence ID" value="KAF2469473.1"/>
    <property type="molecule type" value="Genomic_DNA"/>
</dbReference>
<dbReference type="Proteomes" id="UP000799755">
    <property type="component" value="Unassembled WGS sequence"/>
</dbReference>
<evidence type="ECO:0000313" key="1">
    <source>
        <dbReference type="EMBL" id="KAF2469473.1"/>
    </source>
</evidence>
<gene>
    <name evidence="1" type="ORF">BDR25DRAFT_304540</name>
</gene>
<evidence type="ECO:0000313" key="2">
    <source>
        <dbReference type="Proteomes" id="UP000799755"/>
    </source>
</evidence>
<keyword evidence="2" id="KW-1185">Reference proteome</keyword>
<proteinExistence type="predicted"/>
<sequence>MFSMIANTLALASIAAAGTGISITPHDQYSSSVGVLGCKINTNRVAYWPQQPGCNSVCVKVTANGRSLNLLQVDTSGGAYDISYDAWNWLSTGQNATALPTMGGGIPAEYESVPMDECKDLMKDDKLPLMAAHSINYYVGCPAGSWVHENSQLWNIQNSVCTLGYNELCTLDLAISNQPSCPHMLGDQSTLAGQPVYNVAYGTGKESLALQ</sequence>
<name>A0ACB6QR44_9PLEO</name>
<protein>
    <submittedName>
        <fullName evidence="1">Uncharacterized protein</fullName>
    </submittedName>
</protein>
<organism evidence="1 2">
    <name type="scientific">Lindgomyces ingoldianus</name>
    <dbReference type="NCBI Taxonomy" id="673940"/>
    <lineage>
        <taxon>Eukaryota</taxon>
        <taxon>Fungi</taxon>
        <taxon>Dikarya</taxon>
        <taxon>Ascomycota</taxon>
        <taxon>Pezizomycotina</taxon>
        <taxon>Dothideomycetes</taxon>
        <taxon>Pleosporomycetidae</taxon>
        <taxon>Pleosporales</taxon>
        <taxon>Lindgomycetaceae</taxon>
        <taxon>Lindgomyces</taxon>
    </lineage>
</organism>